<gene>
    <name evidence="11" type="primary">ilvC</name>
    <name evidence="11" type="ORF">ACFQGH_18080</name>
</gene>
<dbReference type="GO" id="GO:0046872">
    <property type="term" value="F:metal ion binding"/>
    <property type="evidence" value="ECO:0007669"/>
    <property type="project" value="UniProtKB-UniRule"/>
</dbReference>
<evidence type="ECO:0000256" key="1">
    <source>
        <dbReference type="ARBA" id="ARBA00004864"/>
    </source>
</evidence>
<evidence type="ECO:0000256" key="7">
    <source>
        <dbReference type="NCBIfam" id="TIGR00465"/>
    </source>
</evidence>
<dbReference type="Pfam" id="PF01450">
    <property type="entry name" value="KARI_C"/>
    <property type="match status" value="1"/>
</dbReference>
<dbReference type="InterPro" id="IPR008927">
    <property type="entry name" value="6-PGluconate_DH-like_C_sf"/>
</dbReference>
<dbReference type="InterPro" id="IPR013116">
    <property type="entry name" value="KARI_N"/>
</dbReference>
<dbReference type="PROSITE" id="PS51850">
    <property type="entry name" value="KARI_N"/>
    <property type="match status" value="1"/>
</dbReference>
<feature type="binding site" evidence="8">
    <location>
        <position position="198"/>
    </location>
    <ligand>
        <name>Mg(2+)</name>
        <dbReference type="ChEBI" id="CHEBI:18420"/>
        <label>1</label>
    </ligand>
</feature>
<evidence type="ECO:0000259" key="10">
    <source>
        <dbReference type="PROSITE" id="PS51851"/>
    </source>
</evidence>
<keyword evidence="5 8" id="KW-0560">Oxidoreductase</keyword>
<sequence length="338" mass="37816">MQDSTTEEATIFYEDDADMSILNEKTIAIIGYGNQGRAQALNMQDSGVEDIIVGNRSDDSRKQAREDGFEDYDIAEAAERADIIFLLIPDEVAPGIYQEEIEPGLEAGNTVNFASGYNITYDFIEPTADLDTIMVAPRMIGDLVRELYEEGDGAPSMIAVNQDYSGNAQETALALSKAIGSTRSGVIEGTFEMETKIDLLTEQALIPLFFNAIAAKYEIEREAGIPGEVILLEQYLSQEMAHIFEVMGTDGFIGQLPLHSQTSQYGQMSRAEAYNREEMKSYMRERLREIETGSFAREWTNEQQAGYPMLNRLYKEFGDTEMIQKEQETIEKLGLGDE</sequence>
<dbReference type="GO" id="GO:0009099">
    <property type="term" value="P:L-valine biosynthetic process"/>
    <property type="evidence" value="ECO:0007669"/>
    <property type="project" value="UniProtKB-UniRule"/>
</dbReference>
<dbReference type="Pfam" id="PF07991">
    <property type="entry name" value="KARI_N"/>
    <property type="match status" value="1"/>
</dbReference>
<comment type="similarity">
    <text evidence="3 8">Belongs to the ketol-acid reductoisomerase family.</text>
</comment>
<dbReference type="Gene3D" id="3.40.50.720">
    <property type="entry name" value="NAD(P)-binding Rossmann-like Domain"/>
    <property type="match status" value="1"/>
</dbReference>
<dbReference type="RefSeq" id="WP_340605684.1">
    <property type="nucleotide sequence ID" value="NZ_JBBMXV010000007.1"/>
</dbReference>
<evidence type="ECO:0000256" key="3">
    <source>
        <dbReference type="ARBA" id="ARBA00010318"/>
    </source>
</evidence>
<dbReference type="Proteomes" id="UP001596312">
    <property type="component" value="Unassembled WGS sequence"/>
</dbReference>
<evidence type="ECO:0000256" key="4">
    <source>
        <dbReference type="ARBA" id="ARBA00022605"/>
    </source>
</evidence>
<evidence type="ECO:0000313" key="12">
    <source>
        <dbReference type="Proteomes" id="UP001596312"/>
    </source>
</evidence>
<dbReference type="AlphaFoldDB" id="A0ABD5VBK6"/>
<dbReference type="SUPFAM" id="SSF51735">
    <property type="entry name" value="NAD(P)-binding Rossmann-fold domains"/>
    <property type="match status" value="1"/>
</dbReference>
<feature type="domain" description="KARI C-terminal knotted" evidence="10">
    <location>
        <begin position="190"/>
        <end position="338"/>
    </location>
</feature>
<dbReference type="PANTHER" id="PTHR21371:SF1">
    <property type="entry name" value="KETOL-ACID REDUCTOISOMERASE, MITOCHONDRIAL"/>
    <property type="match status" value="1"/>
</dbReference>
<evidence type="ECO:0000259" key="9">
    <source>
        <dbReference type="PROSITE" id="PS51850"/>
    </source>
</evidence>
<organism evidence="11 12">
    <name type="scientific">Halalkalicoccus tibetensis</name>
    <dbReference type="NCBI Taxonomy" id="175632"/>
    <lineage>
        <taxon>Archaea</taxon>
        <taxon>Methanobacteriati</taxon>
        <taxon>Methanobacteriota</taxon>
        <taxon>Stenosarchaea group</taxon>
        <taxon>Halobacteria</taxon>
        <taxon>Halobacteriales</taxon>
        <taxon>Halococcaceae</taxon>
        <taxon>Halalkalicoccus</taxon>
    </lineage>
</organism>
<feature type="binding site" evidence="8">
    <location>
        <position position="202"/>
    </location>
    <ligand>
        <name>Mg(2+)</name>
        <dbReference type="ChEBI" id="CHEBI:18420"/>
        <label>1</label>
    </ligand>
</feature>
<dbReference type="PROSITE" id="PS51851">
    <property type="entry name" value="KARI_C"/>
    <property type="match status" value="1"/>
</dbReference>
<keyword evidence="6 8" id="KW-0100">Branched-chain amino acid biosynthesis</keyword>
<reference evidence="11 12" key="1">
    <citation type="journal article" date="2019" name="Int. J. Syst. Evol. Microbiol.">
        <title>The Global Catalogue of Microorganisms (GCM) 10K type strain sequencing project: providing services to taxonomists for standard genome sequencing and annotation.</title>
        <authorList>
            <consortium name="The Broad Institute Genomics Platform"/>
            <consortium name="The Broad Institute Genome Sequencing Center for Infectious Disease"/>
            <person name="Wu L."/>
            <person name="Ma J."/>
        </authorList>
    </citation>
    <scope>NUCLEOTIDE SEQUENCE [LARGE SCALE GENOMIC DNA]</scope>
    <source>
        <strain evidence="11 12">CGMCC 1.3240</strain>
    </source>
</reference>
<feature type="binding site" evidence="8">
    <location>
        <position position="198"/>
    </location>
    <ligand>
        <name>Mg(2+)</name>
        <dbReference type="ChEBI" id="CHEBI:18420"/>
        <label>2</label>
    </ligand>
</feature>
<dbReference type="InterPro" id="IPR036291">
    <property type="entry name" value="NAD(P)-bd_dom_sf"/>
</dbReference>
<evidence type="ECO:0000256" key="8">
    <source>
        <dbReference type="PROSITE-ProRule" id="PRU01198"/>
    </source>
</evidence>
<comment type="pathway">
    <text evidence="2">Amino-acid biosynthesis; L-isoleucine biosynthesis; L-isoleucine from 2-oxobutanoate: step 2/4.</text>
</comment>
<evidence type="ECO:0000256" key="6">
    <source>
        <dbReference type="ARBA" id="ARBA00023304"/>
    </source>
</evidence>
<dbReference type="NCBIfam" id="TIGR00465">
    <property type="entry name" value="ilvC"/>
    <property type="match status" value="1"/>
</dbReference>
<dbReference type="InterPro" id="IPR013023">
    <property type="entry name" value="KARI"/>
</dbReference>
<dbReference type="Gene3D" id="6.10.240.10">
    <property type="match status" value="1"/>
</dbReference>
<keyword evidence="8" id="KW-0479">Metal-binding</keyword>
<dbReference type="EMBL" id="JBHSXQ010000007">
    <property type="protein sequence ID" value="MFC6907096.1"/>
    <property type="molecule type" value="Genomic_DNA"/>
</dbReference>
<dbReference type="PANTHER" id="PTHR21371">
    <property type="entry name" value="KETOL-ACID REDUCTOISOMERASE, MITOCHONDRIAL"/>
    <property type="match status" value="1"/>
</dbReference>
<dbReference type="SUPFAM" id="SSF48179">
    <property type="entry name" value="6-phosphogluconate dehydrogenase C-terminal domain-like"/>
    <property type="match status" value="1"/>
</dbReference>
<feature type="domain" description="KARI N-terminal Rossmann" evidence="9">
    <location>
        <begin position="9"/>
        <end position="189"/>
    </location>
</feature>
<comment type="pathway">
    <text evidence="1">Amino-acid biosynthesis; L-valine biosynthesis; L-valine from pyruvate: step 2/4.</text>
</comment>
<dbReference type="GO" id="GO:0004455">
    <property type="term" value="F:ketol-acid reductoisomerase activity"/>
    <property type="evidence" value="ECO:0007669"/>
    <property type="project" value="UniProtKB-UniRule"/>
</dbReference>
<proteinExistence type="inferred from homology"/>
<keyword evidence="12" id="KW-1185">Reference proteome</keyword>
<dbReference type="EC" id="1.1.1.86" evidence="7"/>
<name>A0ABD5VBK6_9EURY</name>
<dbReference type="InterPro" id="IPR000506">
    <property type="entry name" value="KARI_C"/>
</dbReference>
<keyword evidence="8" id="KW-0460">Magnesium</keyword>
<evidence type="ECO:0000313" key="11">
    <source>
        <dbReference type="EMBL" id="MFC6907096.1"/>
    </source>
</evidence>
<comment type="caution">
    <text evidence="8">Lacks conserved residue(s) required for the propagation of feature annotation.</text>
</comment>
<dbReference type="GO" id="GO:0009097">
    <property type="term" value="P:isoleucine biosynthetic process"/>
    <property type="evidence" value="ECO:0007669"/>
    <property type="project" value="UniProtKB-UniRule"/>
</dbReference>
<accession>A0ABD5VBK6</accession>
<comment type="caution">
    <text evidence="11">The sequence shown here is derived from an EMBL/GenBank/DDBJ whole genome shotgun (WGS) entry which is preliminary data.</text>
</comment>
<keyword evidence="4 8" id="KW-0028">Amino-acid biosynthesis</keyword>
<protein>
    <recommendedName>
        <fullName evidence="7">Ketol-acid reductoisomerase</fullName>
        <ecNumber evidence="7">1.1.1.86</ecNumber>
    </recommendedName>
</protein>
<evidence type="ECO:0000256" key="2">
    <source>
        <dbReference type="ARBA" id="ARBA00004885"/>
    </source>
</evidence>
<evidence type="ECO:0000256" key="5">
    <source>
        <dbReference type="ARBA" id="ARBA00023002"/>
    </source>
</evidence>